<dbReference type="EMBL" id="MWWS01000004">
    <property type="protein sequence ID" value="OZG50357.1"/>
    <property type="molecule type" value="Genomic_DNA"/>
</dbReference>
<keyword evidence="3" id="KW-1185">Reference proteome</keyword>
<organism evidence="2 3">
    <name type="scientific">Bombiscardovia coagulans</name>
    <dbReference type="NCBI Taxonomy" id="686666"/>
    <lineage>
        <taxon>Bacteria</taxon>
        <taxon>Bacillati</taxon>
        <taxon>Actinomycetota</taxon>
        <taxon>Actinomycetes</taxon>
        <taxon>Bifidobacteriales</taxon>
        <taxon>Bifidobacteriaceae</taxon>
        <taxon>Bombiscardovia</taxon>
    </lineage>
</organism>
<keyword evidence="2" id="KW-0347">Helicase</keyword>
<keyword evidence="2" id="KW-0547">Nucleotide-binding</keyword>
<protein>
    <submittedName>
        <fullName evidence="2">Helicase</fullName>
    </submittedName>
</protein>
<reference evidence="2 3" key="1">
    <citation type="journal article" date="2017" name="BMC Genomics">
        <title>Comparative genomic and phylogenomic analyses of the Bifidobacteriaceae family.</title>
        <authorList>
            <person name="Lugli G.A."/>
            <person name="Milani C."/>
            <person name="Turroni F."/>
            <person name="Duranti S."/>
            <person name="Mancabelli L."/>
            <person name="Mangifesta M."/>
            <person name="Ferrario C."/>
            <person name="Modesto M."/>
            <person name="Mattarelli P."/>
            <person name="Jiri K."/>
            <person name="van Sinderen D."/>
            <person name="Ventura M."/>
        </authorList>
    </citation>
    <scope>NUCLEOTIDE SEQUENCE [LARGE SCALE GENOMIC DNA]</scope>
    <source>
        <strain evidence="2 3">DSM 22924</strain>
    </source>
</reference>
<comment type="caution">
    <text evidence="2">The sequence shown here is derived from an EMBL/GenBank/DDBJ whole genome shotgun (WGS) entry which is preliminary data.</text>
</comment>
<dbReference type="RefSeq" id="WP_244568731.1">
    <property type="nucleotide sequence ID" value="NZ_MWWS01000004.1"/>
</dbReference>
<evidence type="ECO:0000313" key="2">
    <source>
        <dbReference type="EMBL" id="OZG50357.1"/>
    </source>
</evidence>
<sequence>MNEASSIQAGDNKFQDQNQNSTAEPVQEAAQQNQSEVLDPLERIRSWRQSYESVCDPTPLEDTSRLAAQLDLTHAHPSGIAQLFASGQVHLDALFRDNGTLRAAHRKLERVLVDLENKERRSGSAQLSLSVGVATWNTTSMPVLLYPVVVEHQGKSNNKAVIRFSGRASINSAFFAFLRNRGISLDMSGIFNPARHQGGTVETSTLFKTITAAVIPHLSDFAIDPRIILGCFVEPSALFLAESQEIIDQMASGRTGNILLDALSGDQDALAVVQGDPLPQYSPFDADPHTEFEVGDVDNKVRHAAALAAAGHSVLLDEGSGRNGVSSSAAIAARCIMNGRTVLYVPCVVEQKQRFVRYLQANQMGDLVLDFQSSNAKQAIDQELIEGVTFKPGKATAHFDQVSDELVGVRSRLARYLGDLHGVSKLWGVSAYQTIQNLAQTANLPTHPATRIRLSADTARQIRDRIDEWGTKLERAAKLGEFTAGSQETAWYGASLYTEDEAVDAYKRVVRLLERLLPATRDQVTSTVNTCGFPVPETAQEWGKQVAMLKNLRRVLDIFQPAIFERDIPSMIEATQSKEDRKDAGSSMGFWERRRLVKEAKGLVRVGTQVDDLHAALLVVARQAKQWRAVVPHGGWPVLPSKLDNILDTYEALSRDMTALDTVLASTPAGGDLEATPFEDIEQRLRALFDDHTALDTLPERCSLEREFKAAGLQELVDDLRNRQVSEDAVRGELSLAWWTTVFDDIMHSSRIISNQDGSALSSAAERFNQVDLEHVLSIGPMVGQESQRRLSEILFAHKQEANQLHAALSSQSGPSLDELIDTFPTLMAAAKPIMVATPGTLALQTKPEPIADVAIIDAAAHVPSVQMLSILARVRQVVVVGHQQTITSDGLSYLCKMLVKVSSPGYPSRRPPVVMDFLQHHGYGAIPFAPIQEAVMGQMTRTQVSGNGVPVLTSGLVESSQQEIDAVVGLLRERAASFEVVPRAYILTIVTLSQTHRVRLGAELKVQAAKDSAFAAFLRHVRIVDIDEVSGAACTDAIISIGFAKTSHGRLLQQFGKLEGDGGSGMLLDALALAQRHVDLVCAFSADDMEEARLHQSGPRLLKELLAWADHLDEQHFEASQADSSNNVLFVDLAQRLKEKGLNVALDYGFNEGTRIPMVVGLPNQPFNLAVVTDDADFMHTQSTRSRHRFRLEGLERLGWPVMTSWSVSAFVNPGKEADRIARHLHSLQSKDE</sequence>
<feature type="region of interest" description="Disordered" evidence="1">
    <location>
        <begin position="1"/>
        <end position="38"/>
    </location>
</feature>
<gene>
    <name evidence="2" type="ORF">BOCO_0874</name>
</gene>
<evidence type="ECO:0000313" key="3">
    <source>
        <dbReference type="Proteomes" id="UP000216004"/>
    </source>
</evidence>
<keyword evidence="2" id="KW-0378">Hydrolase</keyword>
<keyword evidence="2" id="KW-0067">ATP-binding</keyword>
<proteinExistence type="predicted"/>
<dbReference type="AlphaFoldDB" id="A0A261EU43"/>
<feature type="compositionally biased region" description="Polar residues" evidence="1">
    <location>
        <begin position="1"/>
        <end position="36"/>
    </location>
</feature>
<evidence type="ECO:0000256" key="1">
    <source>
        <dbReference type="SAM" id="MobiDB-lite"/>
    </source>
</evidence>
<accession>A0A261EU43</accession>
<dbReference type="Proteomes" id="UP000216004">
    <property type="component" value="Unassembled WGS sequence"/>
</dbReference>
<dbReference type="GO" id="GO:0004386">
    <property type="term" value="F:helicase activity"/>
    <property type="evidence" value="ECO:0007669"/>
    <property type="project" value="UniProtKB-KW"/>
</dbReference>
<name>A0A261EU43_9BIFI</name>